<evidence type="ECO:0000313" key="3">
    <source>
        <dbReference type="EMBL" id="PGH20762.1"/>
    </source>
</evidence>
<accession>A0A2B7YIS8</accession>
<protein>
    <recommendedName>
        <fullName evidence="2">Small ribosomal subunit protein mS35 mitochondrial conserved domain-containing protein</fullName>
    </recommendedName>
</protein>
<name>A0A2B7YIS8_POLH7</name>
<evidence type="ECO:0000259" key="2">
    <source>
        <dbReference type="Pfam" id="PF10213"/>
    </source>
</evidence>
<dbReference type="PANTHER" id="PTHR13490:SF0">
    <property type="entry name" value="SMALL RIBOSOMAL SUBUNIT PROTEIN MS35"/>
    <property type="match status" value="1"/>
</dbReference>
<feature type="domain" description="Small ribosomal subunit protein mS35 mitochondrial conserved" evidence="2">
    <location>
        <begin position="198"/>
        <end position="319"/>
    </location>
</feature>
<organism evidence="3 4">
    <name type="scientific">Polytolypa hystricis (strain UAMH7299)</name>
    <dbReference type="NCBI Taxonomy" id="1447883"/>
    <lineage>
        <taxon>Eukaryota</taxon>
        <taxon>Fungi</taxon>
        <taxon>Dikarya</taxon>
        <taxon>Ascomycota</taxon>
        <taxon>Pezizomycotina</taxon>
        <taxon>Eurotiomycetes</taxon>
        <taxon>Eurotiomycetidae</taxon>
        <taxon>Onygenales</taxon>
        <taxon>Onygenales incertae sedis</taxon>
        <taxon>Polytolypa</taxon>
    </lineage>
</organism>
<dbReference type="InterPro" id="IPR039848">
    <property type="entry name" value="Ribosomal_mS35_mt"/>
</dbReference>
<feature type="region of interest" description="Disordered" evidence="1">
    <location>
        <begin position="15"/>
        <end position="62"/>
    </location>
</feature>
<sequence>MASVTRSFNRTALSVFRQTASRRKPASASPVNPVTPIHRPFAAPYSQRRPARNNDTDRPNVFEVPSYSIDLLDKHERASYDAMSEAERQEFDEAWRSAAEELGQPDTMNQILTQMDKDVKQINETHYIPLSEPAPRSPSVWAEDEVLEEALVEDIDANFKNDAITSMAHAELEEHRELRQYARIAAWEMPLLSSLAKPFELPSQDQILRFRYTTYMGETHPAETKVVVEFCPSDIAPEHLTDDQKTTLLKLAGTRYNPSTGIVRMSSEKFPTRAQNKRYLGDLVDAMIKEAKEGDAFADIPLDTRHHTPKPKYKFPEEWLMTEERQKQLEANRAEKKRAETQGLLLAVDGKQVIEHAILTVPSLKEPVTVAAPTAGKEKLLAAVRATKGKSMRRR</sequence>
<dbReference type="STRING" id="1447883.A0A2B7YIS8"/>
<dbReference type="Pfam" id="PF10213">
    <property type="entry name" value="MRP-S28"/>
    <property type="match status" value="1"/>
</dbReference>
<dbReference type="OrthoDB" id="283424at2759"/>
<evidence type="ECO:0000256" key="1">
    <source>
        <dbReference type="SAM" id="MobiDB-lite"/>
    </source>
</evidence>
<dbReference type="PANTHER" id="PTHR13490">
    <property type="entry name" value="MITOCHONDRIAL 28S RIBOSOMAL PROTEIN S28"/>
    <property type="match status" value="1"/>
</dbReference>
<proteinExistence type="predicted"/>
<dbReference type="Proteomes" id="UP000224634">
    <property type="component" value="Unassembled WGS sequence"/>
</dbReference>
<dbReference type="GO" id="GO:0032543">
    <property type="term" value="P:mitochondrial translation"/>
    <property type="evidence" value="ECO:0007669"/>
    <property type="project" value="InterPro"/>
</dbReference>
<keyword evidence="4" id="KW-1185">Reference proteome</keyword>
<comment type="caution">
    <text evidence="3">The sequence shown here is derived from an EMBL/GenBank/DDBJ whole genome shotgun (WGS) entry which is preliminary data.</text>
</comment>
<dbReference type="InterPro" id="IPR019349">
    <property type="entry name" value="Ribosomal_mS35_mit"/>
</dbReference>
<dbReference type="GO" id="GO:0003735">
    <property type="term" value="F:structural constituent of ribosome"/>
    <property type="evidence" value="ECO:0007669"/>
    <property type="project" value="InterPro"/>
</dbReference>
<dbReference type="EMBL" id="PDNA01000039">
    <property type="protein sequence ID" value="PGH20762.1"/>
    <property type="molecule type" value="Genomic_DNA"/>
</dbReference>
<gene>
    <name evidence="3" type="ORF">AJ80_03523</name>
</gene>
<reference evidence="3 4" key="1">
    <citation type="submission" date="2017-10" db="EMBL/GenBank/DDBJ databases">
        <title>Comparative genomics in systemic dimorphic fungi from Ajellomycetaceae.</title>
        <authorList>
            <person name="Munoz J.F."/>
            <person name="Mcewen J.G."/>
            <person name="Clay O.K."/>
            <person name="Cuomo C.A."/>
        </authorList>
    </citation>
    <scope>NUCLEOTIDE SEQUENCE [LARGE SCALE GENOMIC DNA]</scope>
    <source>
        <strain evidence="3 4">UAMH7299</strain>
    </source>
</reference>
<dbReference type="GO" id="GO:0005763">
    <property type="term" value="C:mitochondrial small ribosomal subunit"/>
    <property type="evidence" value="ECO:0007669"/>
    <property type="project" value="TreeGrafter"/>
</dbReference>
<evidence type="ECO:0000313" key="4">
    <source>
        <dbReference type="Proteomes" id="UP000224634"/>
    </source>
</evidence>
<dbReference type="AlphaFoldDB" id="A0A2B7YIS8"/>